<keyword evidence="1" id="KW-0812">Transmembrane</keyword>
<dbReference type="PANTHER" id="PTHR22911:SF76">
    <property type="entry name" value="EAMA DOMAIN-CONTAINING PROTEIN"/>
    <property type="match status" value="1"/>
</dbReference>
<dbReference type="InterPro" id="IPR000620">
    <property type="entry name" value="EamA_dom"/>
</dbReference>
<dbReference type="AlphaFoldDB" id="A0A382YS90"/>
<feature type="domain" description="EamA" evidence="2">
    <location>
        <begin position="7"/>
        <end position="117"/>
    </location>
</feature>
<gene>
    <name evidence="3" type="ORF">METZ01_LOCUS438805</name>
</gene>
<keyword evidence="1" id="KW-1133">Transmembrane helix</keyword>
<dbReference type="Pfam" id="PF00892">
    <property type="entry name" value="EamA"/>
    <property type="match status" value="2"/>
</dbReference>
<organism evidence="3">
    <name type="scientific">marine metagenome</name>
    <dbReference type="NCBI Taxonomy" id="408172"/>
    <lineage>
        <taxon>unclassified sequences</taxon>
        <taxon>metagenomes</taxon>
        <taxon>ecological metagenomes</taxon>
    </lineage>
</organism>
<feature type="transmembrane region" description="Helical" evidence="1">
    <location>
        <begin position="187"/>
        <end position="206"/>
    </location>
</feature>
<protein>
    <recommendedName>
        <fullName evidence="2">EamA domain-containing protein</fullName>
    </recommendedName>
</protein>
<sequence length="262" mass="28668">IIVKSFEGANLWQILFWRQTFFSIIVALYLLITFKKNFFKSFHTSGLPGLIAGIFLGIGFSAYVFAMYHTTVANTLFIISTETIFLALFGYIFLKEKINLVTLISIIMGMSGVLLIIGSSLSIQSSSQFFGNIVAFIMPISFAVLIVIVRKYPKVDMVPSQFIAGVFAALIGYLVAGKLSISSHDLFLGFLAGTFQIGFGFIMITIGSQTTPAAVVGILMLTEAVFGPLWAWLFINEIPPSSVIIGGSIIISAILFEFFFSP</sequence>
<dbReference type="GO" id="GO:0016020">
    <property type="term" value="C:membrane"/>
    <property type="evidence" value="ECO:0007669"/>
    <property type="project" value="InterPro"/>
</dbReference>
<dbReference type="SUPFAM" id="SSF103481">
    <property type="entry name" value="Multidrug resistance efflux transporter EmrE"/>
    <property type="match status" value="2"/>
</dbReference>
<feature type="transmembrane region" description="Helical" evidence="1">
    <location>
        <begin position="72"/>
        <end position="94"/>
    </location>
</feature>
<feature type="domain" description="EamA" evidence="2">
    <location>
        <begin position="130"/>
        <end position="256"/>
    </location>
</feature>
<feature type="transmembrane region" description="Helical" evidence="1">
    <location>
        <begin position="101"/>
        <end position="123"/>
    </location>
</feature>
<dbReference type="EMBL" id="UINC01178018">
    <property type="protein sequence ID" value="SVD85951.1"/>
    <property type="molecule type" value="Genomic_DNA"/>
</dbReference>
<reference evidence="3" key="1">
    <citation type="submission" date="2018-05" db="EMBL/GenBank/DDBJ databases">
        <authorList>
            <person name="Lanie J.A."/>
            <person name="Ng W.-L."/>
            <person name="Kazmierczak K.M."/>
            <person name="Andrzejewski T.M."/>
            <person name="Davidsen T.M."/>
            <person name="Wayne K.J."/>
            <person name="Tettelin H."/>
            <person name="Glass J.I."/>
            <person name="Rusch D."/>
            <person name="Podicherti R."/>
            <person name="Tsui H.-C.T."/>
            <person name="Winkler M.E."/>
        </authorList>
    </citation>
    <scope>NUCLEOTIDE SEQUENCE</scope>
</reference>
<accession>A0A382YS90</accession>
<dbReference type="InterPro" id="IPR037185">
    <property type="entry name" value="EmrE-like"/>
</dbReference>
<name>A0A382YS90_9ZZZZ</name>
<dbReference type="PANTHER" id="PTHR22911">
    <property type="entry name" value="ACYL-MALONYL CONDENSING ENZYME-RELATED"/>
    <property type="match status" value="1"/>
</dbReference>
<keyword evidence="1" id="KW-0472">Membrane</keyword>
<feature type="non-terminal residue" evidence="3">
    <location>
        <position position="262"/>
    </location>
</feature>
<feature type="transmembrane region" description="Helical" evidence="1">
    <location>
        <begin position="161"/>
        <end position="181"/>
    </location>
</feature>
<feature type="transmembrane region" description="Helical" evidence="1">
    <location>
        <begin position="15"/>
        <end position="34"/>
    </location>
</feature>
<feature type="transmembrane region" description="Helical" evidence="1">
    <location>
        <begin position="46"/>
        <end position="66"/>
    </location>
</feature>
<feature type="non-terminal residue" evidence="3">
    <location>
        <position position="1"/>
    </location>
</feature>
<evidence type="ECO:0000256" key="1">
    <source>
        <dbReference type="SAM" id="Phobius"/>
    </source>
</evidence>
<feature type="transmembrane region" description="Helical" evidence="1">
    <location>
        <begin position="241"/>
        <end position="260"/>
    </location>
</feature>
<feature type="transmembrane region" description="Helical" evidence="1">
    <location>
        <begin position="213"/>
        <end position="235"/>
    </location>
</feature>
<feature type="transmembrane region" description="Helical" evidence="1">
    <location>
        <begin position="129"/>
        <end position="149"/>
    </location>
</feature>
<evidence type="ECO:0000313" key="3">
    <source>
        <dbReference type="EMBL" id="SVD85951.1"/>
    </source>
</evidence>
<proteinExistence type="predicted"/>
<evidence type="ECO:0000259" key="2">
    <source>
        <dbReference type="Pfam" id="PF00892"/>
    </source>
</evidence>